<dbReference type="Pfam" id="PF22624">
    <property type="entry name" value="AASDHPPT_N"/>
    <property type="match status" value="1"/>
</dbReference>
<dbReference type="GO" id="GO:0000287">
    <property type="term" value="F:magnesium ion binding"/>
    <property type="evidence" value="ECO:0007669"/>
    <property type="project" value="InterPro"/>
</dbReference>
<gene>
    <name evidence="6" type="ORF">B6C91_03620</name>
    <name evidence="5" type="ORF">B6D08_07860</name>
</gene>
<evidence type="ECO:0000313" key="5">
    <source>
        <dbReference type="EMBL" id="OTP99305.1"/>
    </source>
</evidence>
<dbReference type="SUPFAM" id="SSF56214">
    <property type="entry name" value="4'-phosphopantetheinyl transferase"/>
    <property type="match status" value="2"/>
</dbReference>
<keyword evidence="7" id="KW-1185">Reference proteome</keyword>
<dbReference type="RefSeq" id="WP_086271943.1">
    <property type="nucleotide sequence ID" value="NZ_MZNE01000046.1"/>
</dbReference>
<dbReference type="InterPro" id="IPR050559">
    <property type="entry name" value="P-Pant_transferase_sf"/>
</dbReference>
<accession>A0A242NH02</accession>
<evidence type="ECO:0000313" key="7">
    <source>
        <dbReference type="Proteomes" id="UP000194800"/>
    </source>
</evidence>
<evidence type="ECO:0000256" key="2">
    <source>
        <dbReference type="ARBA" id="ARBA00022679"/>
    </source>
</evidence>
<evidence type="ECO:0000313" key="6">
    <source>
        <dbReference type="EMBL" id="OTQ10980.1"/>
    </source>
</evidence>
<evidence type="ECO:0000256" key="1">
    <source>
        <dbReference type="ARBA" id="ARBA00010990"/>
    </source>
</evidence>
<dbReference type="InterPro" id="IPR008278">
    <property type="entry name" value="4-PPantetheinyl_Trfase_dom"/>
</dbReference>
<dbReference type="EMBL" id="NARP01000018">
    <property type="protein sequence ID" value="OTP99305.1"/>
    <property type="molecule type" value="Genomic_DNA"/>
</dbReference>
<dbReference type="InterPro" id="IPR055066">
    <property type="entry name" value="AASDHPPT_N"/>
</dbReference>
<sequence length="221" mass="26105">MNFIYLANINKLSWSVLQDQKKILSHSAQLDIEKFRFDRDKCRNLVGKMLLLYSLQRHEQFQQSYLPVIDYGLYRKPFIHSIEGNFNISHAHDWVACVYSTNGEVGIDIEYVTPINIIDYQNAMTKNEYQIALNDPHFDFFQLWTLKEAIMKAQGQGFYLSPSSFELPFPFRNDAIVEVNHTRWFVYSQSFANEYRLSLASLYPIVRNVQVIPLQLDQFRQ</sequence>
<dbReference type="EMBL" id="NART01000010">
    <property type="protein sequence ID" value="OTQ10980.1"/>
    <property type="molecule type" value="Genomic_DNA"/>
</dbReference>
<dbReference type="AlphaFoldDB" id="A0A242NH02"/>
<dbReference type="GO" id="GO:0019878">
    <property type="term" value="P:lysine biosynthetic process via aminoadipic acid"/>
    <property type="evidence" value="ECO:0007669"/>
    <property type="project" value="TreeGrafter"/>
</dbReference>
<dbReference type="Proteomes" id="UP000194800">
    <property type="component" value="Unassembled WGS sequence"/>
</dbReference>
<dbReference type="InterPro" id="IPR037143">
    <property type="entry name" value="4-PPantetheinyl_Trfase_dom_sf"/>
</dbReference>
<dbReference type="PANTHER" id="PTHR12215">
    <property type="entry name" value="PHOSPHOPANTETHEINE TRANSFERASE"/>
    <property type="match status" value="1"/>
</dbReference>
<dbReference type="GO" id="GO:0005829">
    <property type="term" value="C:cytosol"/>
    <property type="evidence" value="ECO:0007669"/>
    <property type="project" value="TreeGrafter"/>
</dbReference>
<dbReference type="PANTHER" id="PTHR12215:SF10">
    <property type="entry name" value="L-AMINOADIPATE-SEMIALDEHYDE DEHYDROGENASE-PHOSPHOPANTETHEINYL TRANSFERASE"/>
    <property type="match status" value="1"/>
</dbReference>
<feature type="domain" description="4'-phosphopantetheinyl transferase N-terminal" evidence="4">
    <location>
        <begin position="22"/>
        <end position="98"/>
    </location>
</feature>
<protein>
    <submittedName>
        <fullName evidence="5">Uncharacterized protein</fullName>
    </submittedName>
</protein>
<keyword evidence="2" id="KW-0808">Transferase</keyword>
<dbReference type="Proteomes" id="UP000194977">
    <property type="component" value="Unassembled WGS sequence"/>
</dbReference>
<dbReference type="OrthoDB" id="9808281at2"/>
<dbReference type="Gene3D" id="3.90.470.20">
    <property type="entry name" value="4'-phosphopantetheinyl transferase domain"/>
    <property type="match status" value="2"/>
</dbReference>
<evidence type="ECO:0000313" key="8">
    <source>
        <dbReference type="Proteomes" id="UP000194977"/>
    </source>
</evidence>
<feature type="domain" description="4'-phosphopantetheinyl transferase" evidence="3">
    <location>
        <begin position="105"/>
        <end position="199"/>
    </location>
</feature>
<organism evidence="5 8">
    <name type="scientific">Gilliamella apicola</name>
    <dbReference type="NCBI Taxonomy" id="1196095"/>
    <lineage>
        <taxon>Bacteria</taxon>
        <taxon>Pseudomonadati</taxon>
        <taxon>Pseudomonadota</taxon>
        <taxon>Gammaproteobacteria</taxon>
        <taxon>Orbales</taxon>
        <taxon>Orbaceae</taxon>
        <taxon>Gilliamella</taxon>
    </lineage>
</organism>
<evidence type="ECO:0000259" key="3">
    <source>
        <dbReference type="Pfam" id="PF01648"/>
    </source>
</evidence>
<dbReference type="Pfam" id="PF01648">
    <property type="entry name" value="ACPS"/>
    <property type="match status" value="1"/>
</dbReference>
<comment type="similarity">
    <text evidence="1">Belongs to the P-Pant transferase superfamily. Gsp/Sfp/HetI/AcpT family.</text>
</comment>
<reference evidence="7 8" key="1">
    <citation type="submission" date="2017-03" db="EMBL/GenBank/DDBJ databases">
        <title>Comparative genomics of honeybee gut symbionts reveal geographically distinct and subgroup specific antibiotic resistance.</title>
        <authorList>
            <person name="Ludvigsen J."/>
            <person name="Porcellato D."/>
            <person name="Labee-Lund T.M."/>
            <person name="Amdam G.V."/>
            <person name="Rudi K."/>
        </authorList>
    </citation>
    <scope>NUCLEOTIDE SEQUENCE [LARGE SCALE GENOMIC DNA]</scope>
    <source>
        <strain evidence="5 8">A-7-12</strain>
        <strain evidence="6 7">A-9-12</strain>
    </source>
</reference>
<evidence type="ECO:0000259" key="4">
    <source>
        <dbReference type="Pfam" id="PF22624"/>
    </source>
</evidence>
<proteinExistence type="inferred from homology"/>
<comment type="caution">
    <text evidence="5">The sequence shown here is derived from an EMBL/GenBank/DDBJ whole genome shotgun (WGS) entry which is preliminary data.</text>
</comment>
<dbReference type="GO" id="GO:0008897">
    <property type="term" value="F:holo-[acyl-carrier-protein] synthase activity"/>
    <property type="evidence" value="ECO:0007669"/>
    <property type="project" value="InterPro"/>
</dbReference>
<name>A0A242NH02_9GAMM</name>